<evidence type="ECO:0000256" key="8">
    <source>
        <dbReference type="ARBA" id="ARBA00022827"/>
    </source>
</evidence>
<feature type="domain" description="FAD-dependent oxidoreductase 2 FAD-binding" evidence="14">
    <location>
        <begin position="227"/>
        <end position="259"/>
    </location>
</feature>
<gene>
    <name evidence="16" type="primary">g7023</name>
    <name evidence="16" type="ORF">VP750_LOCUS6008</name>
</gene>
<keyword evidence="11 12" id="KW-0472">Membrane</keyword>
<evidence type="ECO:0000313" key="16">
    <source>
        <dbReference type="EMBL" id="CAL5224349.1"/>
    </source>
</evidence>
<evidence type="ECO:0000256" key="11">
    <source>
        <dbReference type="ARBA" id="ARBA00023136"/>
    </source>
</evidence>
<evidence type="ECO:0000256" key="12">
    <source>
        <dbReference type="PIRNR" id="PIRNR028937"/>
    </source>
</evidence>
<dbReference type="Pfam" id="PF00890">
    <property type="entry name" value="FAD_binding_2"/>
    <property type="match status" value="1"/>
</dbReference>
<organism evidence="16 17">
    <name type="scientific">Coccomyxa viridis</name>
    <dbReference type="NCBI Taxonomy" id="1274662"/>
    <lineage>
        <taxon>Eukaryota</taxon>
        <taxon>Viridiplantae</taxon>
        <taxon>Chlorophyta</taxon>
        <taxon>core chlorophytes</taxon>
        <taxon>Trebouxiophyceae</taxon>
        <taxon>Trebouxiophyceae incertae sedis</taxon>
        <taxon>Coccomyxaceae</taxon>
        <taxon>Coccomyxa</taxon>
    </lineage>
</organism>
<evidence type="ECO:0000256" key="4">
    <source>
        <dbReference type="ARBA" id="ARBA00010790"/>
    </source>
</evidence>
<evidence type="ECO:0000256" key="3">
    <source>
        <dbReference type="ARBA" id="ARBA00004370"/>
    </source>
</evidence>
<evidence type="ECO:0000256" key="1">
    <source>
        <dbReference type="ARBA" id="ARBA00000920"/>
    </source>
</evidence>
<comment type="caution">
    <text evidence="16">The sequence shown here is derived from an EMBL/GenBank/DDBJ whole genome shotgun (WGS) entry which is preliminary data.</text>
</comment>
<sequence length="793" mass="84655">MSDSKARIVRSLAQTLFPRLDEEAGLARAAGQESMATLLETSASSMDFVIDAVLDSMKTLTPETQKELDLLFFMLKTGAGTAAVGGPRMLIPSCPPTPAFANMSLEQREAILQYWSTSPIPLLRKAFKGIKSLITSTIFNALGPKGINPLWPGIGYAGPDPERPLAPSQERFKAEAVLQQATLDLGSSPCKTPEELLQLLRLAGKAQTGSCLEDVRLEGDAVVMSADAVVIGSGAGGGVAAALLAEAGAKVIVLEKGRFTPAAELPLTEQEAFRDMYEMGSLLTTQDAGMNILAGSTLGGGTRVNWQASFRTPDHVRREWAEEHGLKAVASERFAAALDAVCTRLGVTTGIEEHSVPNQKLQQGLQALGVHCGEIPRNSGRAHACGHCCFGCPSGDKQDATGTYLCDAARHGALIFTGTYADKILMVKSTGTGQHKRQAVGVSALTTATSGGRQFRLTIRAKCVVSSAGSLHTPALLLRSKITCRGNVGRNLHLHPATAVFGLYQKEVVGKKDPRAGPKVMRHTMVQPLPNVEKSSEGVLEVPEEIQCWKGSVFSIFSRGVANWDSTGYGALLQTPSAHPGLMAASMPWLSGVDYKRLCTWFPYAALLLVLTRDKGSGRVTIGRDGLPRIHYWPDKHDRASMMDGMELGLQTLAAGGASMVGTLQGGKGDTTRFEPVRDDARNMTDKPAFESFLGGVRKQGVQKNGITVFSAHQMGTARMGADPKKSCVDPDGQCWEVSNLYVADASIFPSATGVNPMITVEAMSYMVAQGLAQRFRDSAAQHEQQAACKLEE</sequence>
<evidence type="ECO:0000256" key="2">
    <source>
        <dbReference type="ARBA" id="ARBA00003842"/>
    </source>
</evidence>
<dbReference type="EMBL" id="CAXHTA020000010">
    <property type="protein sequence ID" value="CAL5224349.1"/>
    <property type="molecule type" value="Genomic_DNA"/>
</dbReference>
<keyword evidence="9" id="KW-1133">Transmembrane helix</keyword>
<dbReference type="PANTHER" id="PTHR46056">
    <property type="entry name" value="LONG-CHAIN-ALCOHOL OXIDASE"/>
    <property type="match status" value="1"/>
</dbReference>
<dbReference type="PIRSF" id="PIRSF028937">
    <property type="entry name" value="Lg_Ch_AO"/>
    <property type="match status" value="1"/>
</dbReference>
<evidence type="ECO:0000259" key="14">
    <source>
        <dbReference type="Pfam" id="PF00890"/>
    </source>
</evidence>
<keyword evidence="8" id="KW-0274">FAD</keyword>
<comment type="function">
    <text evidence="2 12">Long-chain fatty alcohol oxidase involved in the omega-oxidation pathway of lipid degradation.</text>
</comment>
<dbReference type="InterPro" id="IPR036188">
    <property type="entry name" value="FAD/NAD-bd_sf"/>
</dbReference>
<comment type="similarity">
    <text evidence="4 12">Belongs to the GMC oxidoreductase family.</text>
</comment>
<dbReference type="EC" id="1.1.3.20" evidence="5 12"/>
<dbReference type="Pfam" id="PF00732">
    <property type="entry name" value="GMC_oxred_N"/>
    <property type="match status" value="1"/>
</dbReference>
<dbReference type="Proteomes" id="UP001497392">
    <property type="component" value="Unassembled WGS sequence"/>
</dbReference>
<keyword evidence="17" id="KW-1185">Reference proteome</keyword>
<evidence type="ECO:0000256" key="6">
    <source>
        <dbReference type="ARBA" id="ARBA00022630"/>
    </source>
</evidence>
<name>A0ABP1FWR7_9CHLO</name>
<keyword evidence="10 12" id="KW-0560">Oxidoreductase</keyword>
<dbReference type="Pfam" id="PF05199">
    <property type="entry name" value="GMC_oxred_C"/>
    <property type="match status" value="1"/>
</dbReference>
<keyword evidence="7" id="KW-0812">Transmembrane</keyword>
<feature type="domain" description="Glucose-methanol-choline oxidoreductase C-terminal" evidence="15">
    <location>
        <begin position="617"/>
        <end position="764"/>
    </location>
</feature>
<accession>A0ABP1FWR7</accession>
<evidence type="ECO:0000256" key="9">
    <source>
        <dbReference type="ARBA" id="ARBA00022989"/>
    </source>
</evidence>
<evidence type="ECO:0000256" key="5">
    <source>
        <dbReference type="ARBA" id="ARBA00013125"/>
    </source>
</evidence>
<comment type="subcellular location">
    <subcellularLocation>
        <location evidence="3 12">Membrane</location>
    </subcellularLocation>
</comment>
<feature type="domain" description="Glucose-methanol-choline oxidoreductase N-terminal" evidence="13">
    <location>
        <begin position="274"/>
        <end position="497"/>
    </location>
</feature>
<evidence type="ECO:0000313" key="17">
    <source>
        <dbReference type="Proteomes" id="UP001497392"/>
    </source>
</evidence>
<evidence type="ECO:0000256" key="10">
    <source>
        <dbReference type="ARBA" id="ARBA00023002"/>
    </source>
</evidence>
<dbReference type="SUPFAM" id="SSF51905">
    <property type="entry name" value="FAD/NAD(P)-binding domain"/>
    <property type="match status" value="1"/>
</dbReference>
<dbReference type="Gene3D" id="3.50.50.60">
    <property type="entry name" value="FAD/NAD(P)-binding domain"/>
    <property type="match status" value="2"/>
</dbReference>
<proteinExistence type="inferred from homology"/>
<dbReference type="InterPro" id="IPR007867">
    <property type="entry name" value="GMC_OxRtase_C"/>
</dbReference>
<protein>
    <recommendedName>
        <fullName evidence="5 12">Long-chain-alcohol oxidase</fullName>
        <ecNumber evidence="5 12">1.1.3.20</ecNumber>
    </recommendedName>
</protein>
<evidence type="ECO:0000256" key="7">
    <source>
        <dbReference type="ARBA" id="ARBA00022692"/>
    </source>
</evidence>
<reference evidence="16 17" key="1">
    <citation type="submission" date="2024-06" db="EMBL/GenBank/DDBJ databases">
        <authorList>
            <person name="Kraege A."/>
            <person name="Thomma B."/>
        </authorList>
    </citation>
    <scope>NUCLEOTIDE SEQUENCE [LARGE SCALE GENOMIC DNA]</scope>
</reference>
<evidence type="ECO:0000259" key="15">
    <source>
        <dbReference type="Pfam" id="PF05199"/>
    </source>
</evidence>
<comment type="catalytic activity">
    <reaction evidence="1 12">
        <text>a long-chain primary fatty alcohol + O2 = a long-chain fatty aldehyde + H2O2</text>
        <dbReference type="Rhea" id="RHEA:22756"/>
        <dbReference type="ChEBI" id="CHEBI:15379"/>
        <dbReference type="ChEBI" id="CHEBI:16240"/>
        <dbReference type="ChEBI" id="CHEBI:17176"/>
        <dbReference type="ChEBI" id="CHEBI:77396"/>
        <dbReference type="EC" id="1.1.3.20"/>
    </reaction>
</comment>
<evidence type="ECO:0000259" key="13">
    <source>
        <dbReference type="Pfam" id="PF00732"/>
    </source>
</evidence>
<dbReference type="PRINTS" id="PR00411">
    <property type="entry name" value="PNDRDTASEI"/>
</dbReference>
<dbReference type="InterPro" id="IPR012400">
    <property type="entry name" value="Long_Oxdase"/>
</dbReference>
<dbReference type="PANTHER" id="PTHR46056:SF12">
    <property type="entry name" value="LONG-CHAIN-ALCOHOL OXIDASE"/>
    <property type="match status" value="1"/>
</dbReference>
<dbReference type="InterPro" id="IPR000172">
    <property type="entry name" value="GMC_OxRdtase_N"/>
</dbReference>
<dbReference type="InterPro" id="IPR003953">
    <property type="entry name" value="FAD-dep_OxRdtase_2_FAD-bd"/>
</dbReference>
<keyword evidence="6" id="KW-0285">Flavoprotein</keyword>